<dbReference type="CDD" id="cd11378">
    <property type="entry name" value="DUF296"/>
    <property type="match status" value="1"/>
</dbReference>
<accession>A0A2B4SLL7</accession>
<sequence>MADDGNDKDNKRFKSEPGSTLSCYAVRLKPGQEIKDFLLNFVKVKKLGAPFVLSCVGSVTQATLRLANASIDTPNEIIEVKGRHEIVSLVGTLADEGHLHASLSDKDGNVIGGHVMGNMKVFTTAEVVIGNCDTLLFTRETDDETGFDELVVRGK</sequence>
<dbReference type="SUPFAM" id="SSF117856">
    <property type="entry name" value="AF0104/ALDC/Ptd012-like"/>
    <property type="match status" value="1"/>
</dbReference>
<reference evidence="3" key="1">
    <citation type="journal article" date="2017" name="bioRxiv">
        <title>Comparative analysis of the genomes of Stylophora pistillata and Acropora digitifera provides evidence for extensive differences between species of corals.</title>
        <authorList>
            <person name="Voolstra C.R."/>
            <person name="Li Y."/>
            <person name="Liew Y.J."/>
            <person name="Baumgarten S."/>
            <person name="Zoccola D."/>
            <person name="Flot J.-F."/>
            <person name="Tambutte S."/>
            <person name="Allemand D."/>
            <person name="Aranda M."/>
        </authorList>
    </citation>
    <scope>NUCLEOTIDE SEQUENCE [LARGE SCALE GENOMIC DNA]</scope>
</reference>
<feature type="domain" description="PPC" evidence="1">
    <location>
        <begin position="18"/>
        <end position="153"/>
    </location>
</feature>
<name>A0A2B4SLL7_STYPI</name>
<dbReference type="EMBL" id="LSMT01000066">
    <property type="protein sequence ID" value="PFX29382.1"/>
    <property type="molecule type" value="Genomic_DNA"/>
</dbReference>
<evidence type="ECO:0000313" key="2">
    <source>
        <dbReference type="EMBL" id="PFX29382.1"/>
    </source>
</evidence>
<dbReference type="AlphaFoldDB" id="A0A2B4SLL7"/>
<dbReference type="Proteomes" id="UP000225706">
    <property type="component" value="Unassembled WGS sequence"/>
</dbReference>
<organism evidence="2 3">
    <name type="scientific">Stylophora pistillata</name>
    <name type="common">Smooth cauliflower coral</name>
    <dbReference type="NCBI Taxonomy" id="50429"/>
    <lineage>
        <taxon>Eukaryota</taxon>
        <taxon>Metazoa</taxon>
        <taxon>Cnidaria</taxon>
        <taxon>Anthozoa</taxon>
        <taxon>Hexacorallia</taxon>
        <taxon>Scleractinia</taxon>
        <taxon>Astrocoeniina</taxon>
        <taxon>Pocilloporidae</taxon>
        <taxon>Stylophora</taxon>
    </lineage>
</organism>
<keyword evidence="3" id="KW-1185">Reference proteome</keyword>
<gene>
    <name evidence="2" type="primary">glmU</name>
    <name evidence="2" type="ORF">AWC38_SpisGene5872</name>
</gene>
<evidence type="ECO:0000313" key="3">
    <source>
        <dbReference type="Proteomes" id="UP000225706"/>
    </source>
</evidence>
<dbReference type="PANTHER" id="PTHR34988:SF1">
    <property type="entry name" value="DNA-BINDING PROTEIN"/>
    <property type="match status" value="1"/>
</dbReference>
<dbReference type="STRING" id="50429.A0A2B4SLL7"/>
<dbReference type="PANTHER" id="PTHR34988">
    <property type="entry name" value="PROTEIN, PUTATIVE-RELATED"/>
    <property type="match status" value="1"/>
</dbReference>
<evidence type="ECO:0000259" key="1">
    <source>
        <dbReference type="PROSITE" id="PS51742"/>
    </source>
</evidence>
<protein>
    <submittedName>
        <fullName evidence="2">Bifunctional protein GlmU</fullName>
    </submittedName>
</protein>
<comment type="caution">
    <text evidence="2">The sequence shown here is derived from an EMBL/GenBank/DDBJ whole genome shotgun (WGS) entry which is preliminary data.</text>
</comment>
<dbReference type="Pfam" id="PF03479">
    <property type="entry name" value="PCC"/>
    <property type="match status" value="1"/>
</dbReference>
<dbReference type="OrthoDB" id="2156856at2759"/>
<proteinExistence type="predicted"/>
<dbReference type="Gene3D" id="3.30.1330.80">
    <property type="entry name" value="Hypothetical protein, similar to alpha- acetolactate decarboxylase, domain 2"/>
    <property type="match status" value="1"/>
</dbReference>
<dbReference type="InterPro" id="IPR005175">
    <property type="entry name" value="PPC_dom"/>
</dbReference>
<dbReference type="PROSITE" id="PS51742">
    <property type="entry name" value="PPC"/>
    <property type="match status" value="1"/>
</dbReference>